<dbReference type="AlphaFoldDB" id="A0AAV7RPD0"/>
<proteinExistence type="predicted"/>
<dbReference type="Proteomes" id="UP001066276">
    <property type="component" value="Chromosome 5"/>
</dbReference>
<comment type="caution">
    <text evidence="1">The sequence shown here is derived from an EMBL/GenBank/DDBJ whole genome shotgun (WGS) entry which is preliminary data.</text>
</comment>
<accession>A0AAV7RPD0</accession>
<keyword evidence="2" id="KW-1185">Reference proteome</keyword>
<gene>
    <name evidence="1" type="ORF">NDU88_006168</name>
</gene>
<sequence length="75" mass="7558">MWYPATRGKGTVLLGGTSRSRILLVECEGGALNASAYSATGYPATCGKGTVLPGGTSRPRILLVECEGGALNASA</sequence>
<reference evidence="1" key="1">
    <citation type="journal article" date="2022" name="bioRxiv">
        <title>Sequencing and chromosome-scale assembly of the giantPleurodeles waltlgenome.</title>
        <authorList>
            <person name="Brown T."/>
            <person name="Elewa A."/>
            <person name="Iarovenko S."/>
            <person name="Subramanian E."/>
            <person name="Araus A.J."/>
            <person name="Petzold A."/>
            <person name="Susuki M."/>
            <person name="Suzuki K.-i.T."/>
            <person name="Hayashi T."/>
            <person name="Toyoda A."/>
            <person name="Oliveira C."/>
            <person name="Osipova E."/>
            <person name="Leigh N.D."/>
            <person name="Simon A."/>
            <person name="Yun M.H."/>
        </authorList>
    </citation>
    <scope>NUCLEOTIDE SEQUENCE</scope>
    <source>
        <strain evidence="1">20211129_DDA</strain>
        <tissue evidence="1">Liver</tissue>
    </source>
</reference>
<protein>
    <submittedName>
        <fullName evidence="1">Uncharacterized protein</fullName>
    </submittedName>
</protein>
<dbReference type="EMBL" id="JANPWB010000009">
    <property type="protein sequence ID" value="KAJ1153407.1"/>
    <property type="molecule type" value="Genomic_DNA"/>
</dbReference>
<organism evidence="1 2">
    <name type="scientific">Pleurodeles waltl</name>
    <name type="common">Iberian ribbed newt</name>
    <dbReference type="NCBI Taxonomy" id="8319"/>
    <lineage>
        <taxon>Eukaryota</taxon>
        <taxon>Metazoa</taxon>
        <taxon>Chordata</taxon>
        <taxon>Craniata</taxon>
        <taxon>Vertebrata</taxon>
        <taxon>Euteleostomi</taxon>
        <taxon>Amphibia</taxon>
        <taxon>Batrachia</taxon>
        <taxon>Caudata</taxon>
        <taxon>Salamandroidea</taxon>
        <taxon>Salamandridae</taxon>
        <taxon>Pleurodelinae</taxon>
        <taxon>Pleurodeles</taxon>
    </lineage>
</organism>
<name>A0AAV7RPD0_PLEWA</name>
<evidence type="ECO:0000313" key="2">
    <source>
        <dbReference type="Proteomes" id="UP001066276"/>
    </source>
</evidence>
<evidence type="ECO:0000313" key="1">
    <source>
        <dbReference type="EMBL" id="KAJ1153407.1"/>
    </source>
</evidence>